<accession>A0A1M6LGH9</accession>
<proteinExistence type="predicted"/>
<dbReference type="OrthoDB" id="160990at2"/>
<dbReference type="RefSeq" id="WP_027895644.1">
    <property type="nucleotide sequence ID" value="NZ_AP031433.1"/>
</dbReference>
<gene>
    <name evidence="1" type="ORF">C6Y28_09945</name>
</gene>
<dbReference type="AlphaFoldDB" id="A0A1M6LGH9"/>
<dbReference type="SUPFAM" id="SSF158446">
    <property type="entry name" value="IVS-encoded protein-like"/>
    <property type="match status" value="1"/>
</dbReference>
<name>A0A1M6LGH9_MEGEL</name>
<sequence>MPLRSFRDLIVWQKAMRLARETYCLVKLLPMEERYALSDQMRRAAVSIPSNIAEGQSRNTKKEFIQFLHIAKGSNSELMTQFLLCLDFEYLKKEEIQKVMNLCTEIDGLLGGLIKSLKTNLV</sequence>
<dbReference type="EMBL" id="CP027569">
    <property type="protein sequence ID" value="AVO27914.1"/>
    <property type="molecule type" value="Genomic_DNA"/>
</dbReference>
<reference evidence="1 2" key="1">
    <citation type="journal article" date="2018" name="Genome Announc.">
        <title>Complete genomes of two Megasphaera elsdenii strains, NCIMB 702410 and ATCC 25940.</title>
        <authorList>
            <person name="Hatmaker E.A."/>
            <person name="O'Dell K."/>
            <person name="Riley L.A."/>
            <person name="Klingeman D.M."/>
            <person name="Guss A.M."/>
        </authorList>
    </citation>
    <scope>NUCLEOTIDE SEQUENCE [LARGE SCALE GENOMIC DNA]</scope>
    <source>
        <strain evidence="1 2">NCIMB702410</strain>
    </source>
</reference>
<dbReference type="PANTHER" id="PTHR38471">
    <property type="entry name" value="FOUR HELIX BUNDLE PROTEIN"/>
    <property type="match status" value="1"/>
</dbReference>
<evidence type="ECO:0000313" key="2">
    <source>
        <dbReference type="Proteomes" id="UP000238358"/>
    </source>
</evidence>
<dbReference type="InterPro" id="IPR012657">
    <property type="entry name" value="23S_rRNA-intervening_sequence"/>
</dbReference>
<organism evidence="1 2">
    <name type="scientific">Megasphaera elsdenii</name>
    <dbReference type="NCBI Taxonomy" id="907"/>
    <lineage>
        <taxon>Bacteria</taxon>
        <taxon>Bacillati</taxon>
        <taxon>Bacillota</taxon>
        <taxon>Negativicutes</taxon>
        <taxon>Veillonellales</taxon>
        <taxon>Veillonellaceae</taxon>
        <taxon>Megasphaera</taxon>
    </lineage>
</organism>
<dbReference type="NCBIfam" id="TIGR02436">
    <property type="entry name" value="four helix bundle protein"/>
    <property type="match status" value="1"/>
</dbReference>
<dbReference type="PANTHER" id="PTHR38471:SF2">
    <property type="entry name" value="FOUR HELIX BUNDLE PROTEIN"/>
    <property type="match status" value="1"/>
</dbReference>
<dbReference type="InterPro" id="IPR036583">
    <property type="entry name" value="23S_rRNA_IVS_sf"/>
</dbReference>
<dbReference type="CDD" id="cd16377">
    <property type="entry name" value="23S_rRNA_IVP_like"/>
    <property type="match status" value="1"/>
</dbReference>
<dbReference type="Proteomes" id="UP000238358">
    <property type="component" value="Chromosome"/>
</dbReference>
<dbReference type="Gene3D" id="1.20.1440.60">
    <property type="entry name" value="23S rRNA-intervening sequence"/>
    <property type="match status" value="1"/>
</dbReference>
<dbReference type="Pfam" id="PF05635">
    <property type="entry name" value="23S_rRNA_IVP"/>
    <property type="match status" value="1"/>
</dbReference>
<evidence type="ECO:0000313" key="1">
    <source>
        <dbReference type="EMBL" id="AVO27914.1"/>
    </source>
</evidence>
<protein>
    <submittedName>
        <fullName evidence="1">Four helix bundle protein</fullName>
    </submittedName>
</protein>